<evidence type="ECO:0000313" key="5">
    <source>
        <dbReference type="Proteomes" id="UP000232491"/>
    </source>
</evidence>
<protein>
    <recommendedName>
        <fullName evidence="1">WYL domain-containing protein</fullName>
    </recommendedName>
</protein>
<dbReference type="InterPro" id="IPR051534">
    <property type="entry name" value="CBASS_pafABC_assoc_protein"/>
</dbReference>
<accession>A0A0L0LQX7</accession>
<dbReference type="Proteomes" id="UP000232491">
    <property type="component" value="Chromosome"/>
</dbReference>
<dbReference type="PROSITE" id="PS52050">
    <property type="entry name" value="WYL"/>
    <property type="match status" value="1"/>
</dbReference>
<proteinExistence type="predicted"/>
<dbReference type="RefSeq" id="WP_003830376.1">
    <property type="nucleotide sequence ID" value="NZ_BCXM01000027.1"/>
</dbReference>
<dbReference type="CDD" id="cd00090">
    <property type="entry name" value="HTH_ARSR"/>
    <property type="match status" value="1"/>
</dbReference>
<dbReference type="GeneID" id="29241968"/>
<dbReference type="Proteomes" id="UP000232609">
    <property type="component" value="Chromosome"/>
</dbReference>
<dbReference type="Pfam" id="PF13280">
    <property type="entry name" value="WYL"/>
    <property type="match status" value="1"/>
</dbReference>
<evidence type="ECO:0000259" key="1">
    <source>
        <dbReference type="Pfam" id="PF13280"/>
    </source>
</evidence>
<dbReference type="PANTHER" id="PTHR34580">
    <property type="match status" value="1"/>
</dbReference>
<dbReference type="PANTHER" id="PTHR34580:SF3">
    <property type="entry name" value="PROTEIN PAFB"/>
    <property type="match status" value="1"/>
</dbReference>
<dbReference type="EMBL" id="CP021558">
    <property type="protein sequence ID" value="AUE03637.1"/>
    <property type="molecule type" value="Genomic_DNA"/>
</dbReference>
<evidence type="ECO:0000313" key="3">
    <source>
        <dbReference type="EMBL" id="AUE03637.1"/>
    </source>
</evidence>
<dbReference type="InterPro" id="IPR026881">
    <property type="entry name" value="WYL_dom"/>
</dbReference>
<dbReference type="InterPro" id="IPR011991">
    <property type="entry name" value="ArsR-like_HTH"/>
</dbReference>
<dbReference type="EMBL" id="CP021392">
    <property type="protein sequence ID" value="AUD81463.1"/>
    <property type="molecule type" value="Genomic_DNA"/>
</dbReference>
<name>A0A0L0LQX7_BIFBR</name>
<gene>
    <name evidence="3" type="ORF">BB215W447A_1630</name>
    <name evidence="4" type="ORF">BIFLH24_00557</name>
    <name evidence="2" type="ORF">NRBB51_1376</name>
</gene>
<sequence>MSSSPLTAAPSTAQIVIEILELLDSRTDSEHGLTAIEISKSIGVSEKTVRGHLKALHDMQPFGRRVEHLERRDLAKAESVDPKPGWYIEPVFDTAQMRLLADGAALSHSDGEYLQDLIAKIYTFAGRSGQLRGLNQLATPKNYNTEFLNNIELLNDAIEHERAIRFHYCTYDINGNLVPRLDSSSSPKEYRVDPYHLMYKNSKYYLICHMHQHDSLSYLHVERFRGLTMSSTDHSLKRTLDSFSPVPGTPFNVTQHMNERPYPMNGKAVPIHMRIKGTLEPLYDWFDQATVTQISDAEYDVHIVANERATLWWALQYADSHFIEILEPQSLRTMLHDTGQSLTQMYQEP</sequence>
<feature type="domain" description="WYL" evidence="1">
    <location>
        <begin position="150"/>
        <end position="229"/>
    </location>
</feature>
<organism evidence="2 6">
    <name type="scientific">Bifidobacterium breve</name>
    <dbReference type="NCBI Taxonomy" id="1685"/>
    <lineage>
        <taxon>Bacteria</taxon>
        <taxon>Bacillati</taxon>
        <taxon>Actinomycetota</taxon>
        <taxon>Actinomycetes</taxon>
        <taxon>Bifidobacteriales</taxon>
        <taxon>Bifidobacteriaceae</taxon>
        <taxon>Bifidobacterium</taxon>
    </lineage>
</organism>
<dbReference type="Proteomes" id="UP000494173">
    <property type="component" value="Unassembled WGS sequence"/>
</dbReference>
<reference evidence="5 6" key="1">
    <citation type="submission" date="2017-05" db="EMBL/GenBank/DDBJ databases">
        <title>Comparative genomics and methylome analysis of the gut commensal Bifidobacterium breve.</title>
        <authorList>
            <person name="Bottacini F."/>
            <person name="Morrissey R."/>
            <person name="Roberts R.J."/>
            <person name="James K."/>
            <person name="van Breen J."/>
            <person name="Egan M."/>
            <person name="Lambert J."/>
            <person name="van Limpt K."/>
            <person name="Stanton C."/>
            <person name="Knol J."/>
            <person name="O' Connell Motherway M."/>
            <person name="van Sinderen D."/>
        </authorList>
    </citation>
    <scope>NUCLEOTIDE SEQUENCE [LARGE SCALE GENOMIC DNA]</scope>
    <source>
        <strain evidence="3 5">215W447a</strain>
        <strain evidence="2 6">NRBB51</strain>
    </source>
</reference>
<evidence type="ECO:0000313" key="7">
    <source>
        <dbReference type="Proteomes" id="UP000494173"/>
    </source>
</evidence>
<dbReference type="OMA" id="NERPYPM"/>
<evidence type="ECO:0000313" key="6">
    <source>
        <dbReference type="Proteomes" id="UP000232609"/>
    </source>
</evidence>
<dbReference type="EMBL" id="CABWKB010000001">
    <property type="protein sequence ID" value="VWQ14764.1"/>
    <property type="molecule type" value="Genomic_DNA"/>
</dbReference>
<dbReference type="AlphaFoldDB" id="A0A0L0LQX7"/>
<evidence type="ECO:0000313" key="4">
    <source>
        <dbReference type="EMBL" id="VWQ14764.1"/>
    </source>
</evidence>
<reference evidence="4 7" key="2">
    <citation type="submission" date="2019-10" db="EMBL/GenBank/DDBJ databases">
        <authorList>
            <consortium name="Melissa Lawson"/>
            <person name="O'neill I."/>
        </authorList>
    </citation>
    <scope>NUCLEOTIDE SEQUENCE [LARGE SCALE GENOMIC DNA]</scope>
    <source>
        <strain evidence="4">LH_24</strain>
    </source>
</reference>
<evidence type="ECO:0000313" key="2">
    <source>
        <dbReference type="EMBL" id="AUD81463.1"/>
    </source>
</evidence>